<feature type="coiled-coil region" evidence="1">
    <location>
        <begin position="715"/>
        <end position="742"/>
    </location>
</feature>
<dbReference type="EMBL" id="OX459121">
    <property type="protein sequence ID" value="CAI9103259.1"/>
    <property type="molecule type" value="Genomic_DNA"/>
</dbReference>
<evidence type="ECO:0000313" key="5">
    <source>
        <dbReference type="Proteomes" id="UP001161247"/>
    </source>
</evidence>
<organism evidence="4 5">
    <name type="scientific">Oldenlandia corymbosa var. corymbosa</name>
    <dbReference type="NCBI Taxonomy" id="529605"/>
    <lineage>
        <taxon>Eukaryota</taxon>
        <taxon>Viridiplantae</taxon>
        <taxon>Streptophyta</taxon>
        <taxon>Embryophyta</taxon>
        <taxon>Tracheophyta</taxon>
        <taxon>Spermatophyta</taxon>
        <taxon>Magnoliopsida</taxon>
        <taxon>eudicotyledons</taxon>
        <taxon>Gunneridae</taxon>
        <taxon>Pentapetalae</taxon>
        <taxon>asterids</taxon>
        <taxon>lamiids</taxon>
        <taxon>Gentianales</taxon>
        <taxon>Rubiaceae</taxon>
        <taxon>Rubioideae</taxon>
        <taxon>Spermacoceae</taxon>
        <taxon>Hedyotis-Oldenlandia complex</taxon>
        <taxon>Oldenlandia</taxon>
    </lineage>
</organism>
<evidence type="ECO:0000313" key="4">
    <source>
        <dbReference type="EMBL" id="CAI9103259.1"/>
    </source>
</evidence>
<feature type="domain" description="RNase H type-1" evidence="3">
    <location>
        <begin position="674"/>
        <end position="763"/>
    </location>
</feature>
<sequence length="831" mass="93245">MAEHGTVWLNAQLGLDQWGRTKELAYNTLRSLEHIIIGQQSNTITSMLARIAALEQSLQKVNPNGGAIPETPPITPDVSLKVPLLNPSTALTHDNPLYSTASTPVQGWTTSGVSQSGGVPEGAPTPNPNWYYRAEPSQPAFIPPIRNFTFDGRPLPYYGNPQLPATNQGTTAVVPAMRWPPRAPGYPPAGNFVPPRGIVPSSRPLLPPNPIEGQNNQLQHIDGVQTQAIPTPVNVQLVSAIANTPPIANPLPNNNQRFVGYGQQEAVPRIMPRRVPTVEEILEEQQWIEYEANEAQNRAKARNNARRREARNPQRKNQPEALLYQENSNRMVLCVKKELHLCLPQRQKLGETAEAYLTRFRPMHAKIPGAISGKYEESTIVKMAISGIQDFKLKLAVTPHLIRSLAQLMEVVHNTEKVIRAKRESKPTKSKSWFHKEATAEVNNIAWNSSDDEDRPWDNVNVAEIINLKEYTCCLQCDTILGGFKHQLTELEQRFSGHYHQPVSQQEVTIMVDGRPQTWVHKPAPGEILQNHLQQQTFHNHPQAPPQLLQVFQTGFQSAGVPVPACRHMSPVHVPAPQIPAHMRDNRLPSKKSSEFAVMDDAPLDLELAQALRKRDAIQRVLKFFEAGRKFKAEHLEVNWEDVIYDVDPETDNDVVELNELTVVADKLEDGSMATKDPVITAEYEGLIYDLRALIHNGARNVKVISNSALVVGRMKNTMKRKDDILSQYAALEDELQSHIDKITFTNVLHPDNHEANAMAQSASDYVLEVNPSWQYDIVKFDFPAYHEQAAVPVHTIQPQVDAGDWRRPILHFLLNLETPTNIQTRSWATQ</sequence>
<dbReference type="SUPFAM" id="SSF53098">
    <property type="entry name" value="Ribonuclease H-like"/>
    <property type="match status" value="1"/>
</dbReference>
<dbReference type="InterPro" id="IPR012337">
    <property type="entry name" value="RNaseH-like_sf"/>
</dbReference>
<dbReference type="InterPro" id="IPR036397">
    <property type="entry name" value="RNaseH_sf"/>
</dbReference>
<keyword evidence="1" id="KW-0175">Coiled coil</keyword>
<dbReference type="GO" id="GO:0003676">
    <property type="term" value="F:nucleic acid binding"/>
    <property type="evidence" value="ECO:0007669"/>
    <property type="project" value="InterPro"/>
</dbReference>
<dbReference type="AlphaFoldDB" id="A0AAV1D5W6"/>
<name>A0AAV1D5W6_OLDCO</name>
<evidence type="ECO:0000259" key="3">
    <source>
        <dbReference type="Pfam" id="PF13456"/>
    </source>
</evidence>
<reference evidence="4" key="1">
    <citation type="submission" date="2023-03" db="EMBL/GenBank/DDBJ databases">
        <authorList>
            <person name="Julca I."/>
        </authorList>
    </citation>
    <scope>NUCLEOTIDE SEQUENCE</scope>
</reference>
<accession>A0AAV1D5W6</accession>
<dbReference type="InterPro" id="IPR002156">
    <property type="entry name" value="RNaseH_domain"/>
</dbReference>
<protein>
    <submittedName>
        <fullName evidence="4">OLC1v1001710C1</fullName>
    </submittedName>
</protein>
<feature type="region of interest" description="Disordered" evidence="2">
    <location>
        <begin position="298"/>
        <end position="319"/>
    </location>
</feature>
<dbReference type="PANTHER" id="PTHR48475:SF1">
    <property type="entry name" value="RNASE H TYPE-1 DOMAIN-CONTAINING PROTEIN"/>
    <property type="match status" value="1"/>
</dbReference>
<proteinExistence type="predicted"/>
<dbReference type="Pfam" id="PF13456">
    <property type="entry name" value="RVT_3"/>
    <property type="match status" value="1"/>
</dbReference>
<dbReference type="GO" id="GO:0004523">
    <property type="term" value="F:RNA-DNA hybrid ribonuclease activity"/>
    <property type="evidence" value="ECO:0007669"/>
    <property type="project" value="InterPro"/>
</dbReference>
<evidence type="ECO:0000256" key="2">
    <source>
        <dbReference type="SAM" id="MobiDB-lite"/>
    </source>
</evidence>
<dbReference type="PANTHER" id="PTHR48475">
    <property type="entry name" value="RIBONUCLEASE H"/>
    <property type="match status" value="1"/>
</dbReference>
<dbReference type="Proteomes" id="UP001161247">
    <property type="component" value="Chromosome 4"/>
</dbReference>
<keyword evidence="5" id="KW-1185">Reference proteome</keyword>
<dbReference type="Gene3D" id="3.30.420.10">
    <property type="entry name" value="Ribonuclease H-like superfamily/Ribonuclease H"/>
    <property type="match status" value="1"/>
</dbReference>
<gene>
    <name evidence="4" type="ORF">OLC1_LOCUS12469</name>
</gene>
<evidence type="ECO:0000256" key="1">
    <source>
        <dbReference type="SAM" id="Coils"/>
    </source>
</evidence>